<dbReference type="SUPFAM" id="SSF51419">
    <property type="entry name" value="PLP-binding barrel"/>
    <property type="match status" value="1"/>
</dbReference>
<dbReference type="AlphaFoldDB" id="A0A7D3XDG6"/>
<evidence type="ECO:0000256" key="4">
    <source>
        <dbReference type="ARBA" id="ARBA00023239"/>
    </source>
</evidence>
<dbReference type="PRINTS" id="PR01181">
    <property type="entry name" value="DAPDCRBXLASE"/>
</dbReference>
<dbReference type="UniPathway" id="UPA00034">
    <property type="reaction ID" value="UER00027"/>
</dbReference>
<proteinExistence type="predicted"/>
<dbReference type="InterPro" id="IPR000183">
    <property type="entry name" value="Orn/DAP/Arg_de-COase"/>
</dbReference>
<dbReference type="PANTHER" id="PTHR43727">
    <property type="entry name" value="DIAMINOPIMELATE DECARBOXYLASE"/>
    <property type="match status" value="1"/>
</dbReference>
<evidence type="ECO:0000256" key="3">
    <source>
        <dbReference type="ARBA" id="ARBA00022898"/>
    </source>
</evidence>
<dbReference type="InterPro" id="IPR022653">
    <property type="entry name" value="De-COase2_pyr-phos_BS"/>
</dbReference>
<comment type="pathway">
    <text evidence="7">Amino-acid biosynthesis; L-lysine biosynthesis via DAP pathway; L-lysine from DL-2,6-diaminopimelate: step 1/1.</text>
</comment>
<dbReference type="PROSITE" id="PS00879">
    <property type="entry name" value="ODR_DC_2_2"/>
    <property type="match status" value="1"/>
</dbReference>
<keyword evidence="10" id="KW-1185">Reference proteome</keyword>
<dbReference type="GO" id="GO:0008836">
    <property type="term" value="F:diaminopimelate decarboxylase activity"/>
    <property type="evidence" value="ECO:0007669"/>
    <property type="project" value="UniProtKB-UniRule"/>
</dbReference>
<dbReference type="PRINTS" id="PR01179">
    <property type="entry name" value="ODADCRBXLASE"/>
</dbReference>
<evidence type="ECO:0000256" key="6">
    <source>
        <dbReference type="PIRSR" id="PIRSR600183-50"/>
    </source>
</evidence>
<evidence type="ECO:0000259" key="8">
    <source>
        <dbReference type="Pfam" id="PF02784"/>
    </source>
</evidence>
<keyword evidence="4 7" id="KW-0456">Lyase</keyword>
<evidence type="ECO:0000256" key="7">
    <source>
        <dbReference type="RuleBase" id="RU003738"/>
    </source>
</evidence>
<dbReference type="InterPro" id="IPR002986">
    <property type="entry name" value="DAP_deCOOHase_LysA"/>
</dbReference>
<protein>
    <recommendedName>
        <fullName evidence="5 7">Diaminopimelate decarboxylase</fullName>
        <ecNumber evidence="5 7">4.1.1.20</ecNumber>
    </recommendedName>
</protein>
<dbReference type="GO" id="GO:0009089">
    <property type="term" value="P:lysine biosynthetic process via diaminopimelate"/>
    <property type="evidence" value="ECO:0007669"/>
    <property type="project" value="UniProtKB-UniRule"/>
</dbReference>
<dbReference type="InterPro" id="IPR009006">
    <property type="entry name" value="Ala_racemase/Decarboxylase_C"/>
</dbReference>
<dbReference type="Gene3D" id="3.20.20.10">
    <property type="entry name" value="Alanine racemase"/>
    <property type="match status" value="1"/>
</dbReference>
<keyword evidence="2 7" id="KW-0210">Decarboxylase</keyword>
<organism evidence="9 10">
    <name type="scientific">Tenuifilum thalassicum</name>
    <dbReference type="NCBI Taxonomy" id="2590900"/>
    <lineage>
        <taxon>Bacteria</taxon>
        <taxon>Pseudomonadati</taxon>
        <taxon>Bacteroidota</taxon>
        <taxon>Bacteroidia</taxon>
        <taxon>Bacteroidales</taxon>
        <taxon>Tenuifilaceae</taxon>
        <taxon>Tenuifilum</taxon>
    </lineage>
</organism>
<keyword evidence="3 6" id="KW-0663">Pyridoxal phosphate</keyword>
<dbReference type="SUPFAM" id="SSF50621">
    <property type="entry name" value="Alanine racemase C-terminal domain-like"/>
    <property type="match status" value="1"/>
</dbReference>
<dbReference type="InterPro" id="IPR022644">
    <property type="entry name" value="De-COase2_N"/>
</dbReference>
<gene>
    <name evidence="9" type="primary">lysA</name>
    <name evidence="9" type="ORF">FHG85_04935</name>
</gene>
<dbReference type="FunFam" id="3.20.20.10:FF:000003">
    <property type="entry name" value="Diaminopimelate decarboxylase"/>
    <property type="match status" value="1"/>
</dbReference>
<feature type="domain" description="Orn/DAP/Arg decarboxylase 2 N-terminal" evidence="8">
    <location>
        <begin position="21"/>
        <end position="257"/>
    </location>
</feature>
<reference evidence="9 10" key="1">
    <citation type="submission" date="2019-07" db="EMBL/GenBank/DDBJ databases">
        <title>Thalassofilum flectens gen. nov., sp. nov., a novel moderate thermophilic anaerobe from a shallow sea hot spring in Kunashir Island (Russia), representing a new family in the order Bacteroidales, and proposal of Thalassofilacea fam. nov.</title>
        <authorList>
            <person name="Kochetkova T.V."/>
            <person name="Podosokorskaya O.A."/>
            <person name="Novikov A."/>
            <person name="Elcheninov A.G."/>
            <person name="Toshchakov S.V."/>
            <person name="Kublanov I.V."/>
        </authorList>
    </citation>
    <scope>NUCLEOTIDE SEQUENCE [LARGE SCALE GENOMIC DNA]</scope>
    <source>
        <strain evidence="9 10">38-H</strain>
    </source>
</reference>
<evidence type="ECO:0000256" key="1">
    <source>
        <dbReference type="ARBA" id="ARBA00001933"/>
    </source>
</evidence>
<comment type="catalytic activity">
    <reaction evidence="7">
        <text>meso-2,6-diaminopimelate + H(+) = L-lysine + CO2</text>
        <dbReference type="Rhea" id="RHEA:15101"/>
        <dbReference type="ChEBI" id="CHEBI:15378"/>
        <dbReference type="ChEBI" id="CHEBI:16526"/>
        <dbReference type="ChEBI" id="CHEBI:32551"/>
        <dbReference type="ChEBI" id="CHEBI:57791"/>
        <dbReference type="EC" id="4.1.1.20"/>
    </reaction>
</comment>
<keyword evidence="7" id="KW-0028">Amino-acid biosynthesis</keyword>
<dbReference type="Pfam" id="PF02784">
    <property type="entry name" value="Orn_Arg_deC_N"/>
    <property type="match status" value="1"/>
</dbReference>
<dbReference type="EMBL" id="CP041345">
    <property type="protein sequence ID" value="QKG79632.1"/>
    <property type="molecule type" value="Genomic_DNA"/>
</dbReference>
<feature type="modified residue" description="N6-(pyridoxal phosphate)lysine" evidence="6">
    <location>
        <position position="36"/>
    </location>
</feature>
<dbReference type="InterPro" id="IPR029066">
    <property type="entry name" value="PLP-binding_barrel"/>
</dbReference>
<evidence type="ECO:0000256" key="5">
    <source>
        <dbReference type="NCBIfam" id="TIGR01048"/>
    </source>
</evidence>
<dbReference type="Proteomes" id="UP000500961">
    <property type="component" value="Chromosome"/>
</dbReference>
<dbReference type="PROSITE" id="PS00878">
    <property type="entry name" value="ODR_DC_2_1"/>
    <property type="match status" value="1"/>
</dbReference>
<dbReference type="InterPro" id="IPR022657">
    <property type="entry name" value="De-COase2_CS"/>
</dbReference>
<dbReference type="NCBIfam" id="TIGR01048">
    <property type="entry name" value="lysA"/>
    <property type="match status" value="1"/>
</dbReference>
<dbReference type="EC" id="4.1.1.20" evidence="5 7"/>
<accession>A0A7D3XDG6</accession>
<dbReference type="Gene3D" id="2.40.37.10">
    <property type="entry name" value="Lyase, Ornithine Decarboxylase, Chain A, domain 1"/>
    <property type="match status" value="1"/>
</dbReference>
<evidence type="ECO:0000313" key="9">
    <source>
        <dbReference type="EMBL" id="QKG79632.1"/>
    </source>
</evidence>
<name>A0A7D3XDG6_9BACT</name>
<dbReference type="KEGG" id="ttz:FHG85_04935"/>
<evidence type="ECO:0000256" key="2">
    <source>
        <dbReference type="ARBA" id="ARBA00022793"/>
    </source>
</evidence>
<sequence>MQTPYYEYDIALLNSILSTAKEEAQRYSYKIHYALKANSNHILLKEIARQGFGADCVSANEIRVALENGFPANSIVFAGVGKSDSELEYAISKDIECINCESVQELEVINQIASSLGKVPKVALRVNPNVDAKTHRLITTGLKENKFGISLKEAEWVFANKNNFNHINFVGLHFHIGSQILNLEVFKQLAIVVNRIQKSLGTINMPYLNLGGGLGIDYENPLKNPVPNFDGFFRTVNEHLIPGENQTIHFELGRSLVGQCGKLYTSVLYVKETFSKRFAIVDAGMNALIRPALYGASHKIENISGGKSDELFSYDVVGPICETSDCFAEDATLPKTSRGDILVIHSCGAYAESMASDYNLRERPRSVYVGIEVLA</sequence>
<comment type="cofactor">
    <cofactor evidence="1 6 7">
        <name>pyridoxal 5'-phosphate</name>
        <dbReference type="ChEBI" id="CHEBI:597326"/>
    </cofactor>
</comment>
<feature type="active site" description="Proton donor" evidence="6">
    <location>
        <position position="321"/>
    </location>
</feature>
<dbReference type="CDD" id="cd06828">
    <property type="entry name" value="PLPDE_III_DapDC"/>
    <property type="match status" value="1"/>
</dbReference>
<evidence type="ECO:0000313" key="10">
    <source>
        <dbReference type="Proteomes" id="UP000500961"/>
    </source>
</evidence>
<dbReference type="RefSeq" id="WP_173073562.1">
    <property type="nucleotide sequence ID" value="NZ_CP041345.1"/>
</dbReference>
<keyword evidence="7" id="KW-0457">Lysine biosynthesis</keyword>
<dbReference type="PANTHER" id="PTHR43727:SF2">
    <property type="entry name" value="GROUP IV DECARBOXYLASE"/>
    <property type="match status" value="1"/>
</dbReference>